<dbReference type="EMBL" id="MU266361">
    <property type="protein sequence ID" value="KAH7927790.1"/>
    <property type="molecule type" value="Genomic_DNA"/>
</dbReference>
<dbReference type="Proteomes" id="UP000790709">
    <property type="component" value="Unassembled WGS sequence"/>
</dbReference>
<evidence type="ECO:0000313" key="2">
    <source>
        <dbReference type="Proteomes" id="UP000790709"/>
    </source>
</evidence>
<keyword evidence="2" id="KW-1185">Reference proteome</keyword>
<accession>A0ACB8BPF4</accession>
<keyword evidence="1" id="KW-0687">Ribonucleoprotein</keyword>
<comment type="caution">
    <text evidence="1">The sequence shown here is derived from an EMBL/GenBank/DDBJ whole genome shotgun (WGS) entry which is preliminary data.</text>
</comment>
<organism evidence="1 2">
    <name type="scientific">Leucogyrophana mollusca</name>
    <dbReference type="NCBI Taxonomy" id="85980"/>
    <lineage>
        <taxon>Eukaryota</taxon>
        <taxon>Fungi</taxon>
        <taxon>Dikarya</taxon>
        <taxon>Basidiomycota</taxon>
        <taxon>Agaricomycotina</taxon>
        <taxon>Agaricomycetes</taxon>
        <taxon>Agaricomycetidae</taxon>
        <taxon>Boletales</taxon>
        <taxon>Boletales incertae sedis</taxon>
        <taxon>Leucogyrophana</taxon>
    </lineage>
</organism>
<gene>
    <name evidence="1" type="ORF">BV22DRAFT_1103476</name>
</gene>
<protein>
    <submittedName>
        <fullName evidence="1">Ribosomal protein S7</fullName>
    </submittedName>
</protein>
<name>A0ACB8BPF4_9AGAM</name>
<sequence>MLIPPATDPLLQYLTSALQHHGHRAKASRTVSRTLLHIHALTRAPPLPILREAILAAAPAVRCMTHKHGSKNVPKPIALSEKQRVRASVQAILNASTSKSGKTVEERLARELIAVVQGSSSALEAKEKVHRFAMVNRGNALMR</sequence>
<keyword evidence="1" id="KW-0689">Ribosomal protein</keyword>
<evidence type="ECO:0000313" key="1">
    <source>
        <dbReference type="EMBL" id="KAH7927790.1"/>
    </source>
</evidence>
<reference evidence="1" key="1">
    <citation type="journal article" date="2021" name="New Phytol.">
        <title>Evolutionary innovations through gain and loss of genes in the ectomycorrhizal Boletales.</title>
        <authorList>
            <person name="Wu G."/>
            <person name="Miyauchi S."/>
            <person name="Morin E."/>
            <person name="Kuo A."/>
            <person name="Drula E."/>
            <person name="Varga T."/>
            <person name="Kohler A."/>
            <person name="Feng B."/>
            <person name="Cao Y."/>
            <person name="Lipzen A."/>
            <person name="Daum C."/>
            <person name="Hundley H."/>
            <person name="Pangilinan J."/>
            <person name="Johnson J."/>
            <person name="Barry K."/>
            <person name="LaButti K."/>
            <person name="Ng V."/>
            <person name="Ahrendt S."/>
            <person name="Min B."/>
            <person name="Choi I.G."/>
            <person name="Park H."/>
            <person name="Plett J.M."/>
            <person name="Magnuson J."/>
            <person name="Spatafora J.W."/>
            <person name="Nagy L.G."/>
            <person name="Henrissat B."/>
            <person name="Grigoriev I.V."/>
            <person name="Yang Z.L."/>
            <person name="Xu J."/>
            <person name="Martin F.M."/>
        </authorList>
    </citation>
    <scope>NUCLEOTIDE SEQUENCE</scope>
    <source>
        <strain evidence="1">KUC20120723A-06</strain>
    </source>
</reference>
<proteinExistence type="predicted"/>